<dbReference type="RefSeq" id="WP_111921071.1">
    <property type="nucleotide sequence ID" value="NZ_UAWC01000001.1"/>
</dbReference>
<dbReference type="Pfam" id="PF07929">
    <property type="entry name" value="PRiA4_ORF3"/>
    <property type="match status" value="1"/>
</dbReference>
<proteinExistence type="predicted"/>
<evidence type="ECO:0000313" key="3">
    <source>
        <dbReference type="Proteomes" id="UP000250223"/>
    </source>
</evidence>
<dbReference type="InterPro" id="IPR012912">
    <property type="entry name" value="Plasmid_pRiA4b_Orf3-like"/>
</dbReference>
<dbReference type="Gene3D" id="3.10.290.30">
    <property type="entry name" value="MM3350-like"/>
    <property type="match status" value="1"/>
</dbReference>
<dbReference type="InterPro" id="IPR024047">
    <property type="entry name" value="MM3350-like_sf"/>
</dbReference>
<protein>
    <submittedName>
        <fullName evidence="2">SecC motif-containing protein</fullName>
    </submittedName>
</protein>
<dbReference type="PANTHER" id="PTHR33747">
    <property type="entry name" value="UPF0225 PROTEIN SCO1677"/>
    <property type="match status" value="1"/>
</dbReference>
<dbReference type="Pfam" id="PF02810">
    <property type="entry name" value="SEC-C"/>
    <property type="match status" value="1"/>
</dbReference>
<dbReference type="SUPFAM" id="SSF159941">
    <property type="entry name" value="MM3350-like"/>
    <property type="match status" value="1"/>
</dbReference>
<feature type="domain" description="Plasmid pRiA4b Orf3-like" evidence="1">
    <location>
        <begin position="59"/>
        <end position="167"/>
    </location>
</feature>
<dbReference type="AlphaFoldDB" id="A0A2X2W1I4"/>
<evidence type="ECO:0000313" key="2">
    <source>
        <dbReference type="EMBL" id="SQB33187.1"/>
    </source>
</evidence>
<sequence>MKGKCYFCNKEFTKAGILKHIKSCPAMKEYMVEDEQSSKVKKNKFILSIMPNYDVHWIYIAINKTATLKELDEFLRDVWLECCGHLSSFEINNTTYDSVVDYTWKSNSKDMNVKLKDVITLKDKMNYQYDFGSTTDLTIKVVGELSSSRIGKKIEILARNNAPQVECSKCNNKALYYDIENYEYLCEKCYHNIDEEDRELINEMEYWNSPRDGVCGYYGEKSNEDPYVPTINKVKNVDKINNSNKVIDINEILKMKNELEDVDSLIELEENNDFEDYDFFEDEIDEKIDKLFETCVKKSVNSIKKMWTPMKKDSSLEYNLSRLTKKELLNIADNLNIKKVSSLKKKDLKNRILDLYNEKMSLYIETMDVTRFQLIVDWAQKKIVDIQKLYDFNLEDIIFFRSKGLVFTGKIDDTDVIIIPDETVSIILNKNTKEFKEQLLKNQEIIRLFWGMCHYYGVISLNDFTRLSKRYIDYDITNMDLVTLIKEASLYYKEFNFNGELGINIIVDDWEYIYQEQCKREDLNFYTFTKEDLLEVAIENYDENSAAFKKFHKYLTNNFNVDEDEIEQLMFEIEVAIKNDENFGEVFQAFLYVFNFNDMDEANDMLSELNKFANNTRQWVIKGYTPTEVLNLQNSSNLNKVGRNDPCPCGSGKKYKKCCLNKN</sequence>
<dbReference type="Proteomes" id="UP000250223">
    <property type="component" value="Unassembled WGS sequence"/>
</dbReference>
<name>A0A2X2W1I4_CLOCO</name>
<dbReference type="PANTHER" id="PTHR33747:SF1">
    <property type="entry name" value="ADENYLATE CYCLASE-ASSOCIATED CAP C-TERMINAL DOMAIN-CONTAINING PROTEIN"/>
    <property type="match status" value="1"/>
</dbReference>
<gene>
    <name evidence="2" type="primary">ychJ</name>
    <name evidence="2" type="ORF">NCTC13028_00201</name>
</gene>
<organism evidence="2 3">
    <name type="scientific">Clostridium cochlearium</name>
    <dbReference type="NCBI Taxonomy" id="1494"/>
    <lineage>
        <taxon>Bacteria</taxon>
        <taxon>Bacillati</taxon>
        <taxon>Bacillota</taxon>
        <taxon>Clostridia</taxon>
        <taxon>Eubacteriales</taxon>
        <taxon>Clostridiaceae</taxon>
        <taxon>Clostridium</taxon>
    </lineage>
</organism>
<dbReference type="EMBL" id="UAWC01000001">
    <property type="protein sequence ID" value="SQB33187.1"/>
    <property type="molecule type" value="Genomic_DNA"/>
</dbReference>
<accession>A0A2X2W1I4</accession>
<dbReference type="SUPFAM" id="SSF103642">
    <property type="entry name" value="Sec-C motif"/>
    <property type="match status" value="1"/>
</dbReference>
<reference evidence="2 3" key="1">
    <citation type="submission" date="2018-06" db="EMBL/GenBank/DDBJ databases">
        <authorList>
            <consortium name="Pathogen Informatics"/>
            <person name="Doyle S."/>
        </authorList>
    </citation>
    <scope>NUCLEOTIDE SEQUENCE [LARGE SCALE GENOMIC DNA]</scope>
    <source>
        <strain evidence="2 3">NCTC13028</strain>
    </source>
</reference>
<evidence type="ECO:0000259" key="1">
    <source>
        <dbReference type="Pfam" id="PF07929"/>
    </source>
</evidence>
<dbReference type="Gene3D" id="3.10.450.50">
    <property type="match status" value="1"/>
</dbReference>
<dbReference type="InterPro" id="IPR004027">
    <property type="entry name" value="SEC_C_motif"/>
</dbReference>